<dbReference type="RefSeq" id="WP_099150443.1">
    <property type="nucleotide sequence ID" value="NZ_PDUD01000018.1"/>
</dbReference>
<gene>
    <name evidence="3" type="ORF">CRP01_12895</name>
</gene>
<keyword evidence="1" id="KW-0812">Transmembrane</keyword>
<feature type="transmembrane region" description="Helical" evidence="1">
    <location>
        <begin position="111"/>
        <end position="128"/>
    </location>
</feature>
<evidence type="ECO:0000313" key="4">
    <source>
        <dbReference type="Proteomes" id="UP000223913"/>
    </source>
</evidence>
<keyword evidence="4" id="KW-1185">Reference proteome</keyword>
<keyword evidence="2" id="KW-0732">Signal</keyword>
<comment type="caution">
    <text evidence="3">The sequence shown here is derived from an EMBL/GenBank/DDBJ whole genome shotgun (WGS) entry which is preliminary data.</text>
</comment>
<protein>
    <submittedName>
        <fullName evidence="3">Uncharacterized protein</fullName>
    </submittedName>
</protein>
<dbReference type="OrthoDB" id="1489606at2"/>
<keyword evidence="1" id="KW-0472">Membrane</keyword>
<sequence length="470" mass="53801">MGTRYFQPKRTKLSLLIVLLLLSMVGTINNAYAQGSANNDAPRNTSVQEDINEFLGYEDLLFVRYVSLPYDTIMNTNMAAYFVDLGFLMLIFLPLIYLISDRINWLNRLGFILLCTLFLLLSVPSAYLNKEQLSVENAVAALETESSAYTFSDAPLVTLAYQLKKPFINLYTGLYETLSAISGPRDGITYVALFLFLVLFLVLLDQRIRHHDVATRTSIHFLVLYVFLWLLLSSGITWYGLLMIPLLFLFVVIGMTTSTGLPPLTRKILTGLLLGASGIWALVAFAYRFANYDTISPDKAKYTYMAAMAEYQVGRKDENNVFDRTFPQYRTALEYINLEDRSYIYRVGTLMPFFVSKNDRRVVSDNFLDFFRNLNQEFPNKQELARALGAYGFRYIIVDLNLAANDHTQEGSLRNKFEQFRSFLYQNPQLQLIATDRILRAADGSLRLAVFPEANMTVENRGWFAVYQIL</sequence>
<evidence type="ECO:0000256" key="2">
    <source>
        <dbReference type="SAM" id="SignalP"/>
    </source>
</evidence>
<feature type="signal peptide" evidence="2">
    <location>
        <begin position="1"/>
        <end position="33"/>
    </location>
</feature>
<evidence type="ECO:0000313" key="3">
    <source>
        <dbReference type="EMBL" id="PHN06459.1"/>
    </source>
</evidence>
<evidence type="ECO:0000256" key="1">
    <source>
        <dbReference type="SAM" id="Phobius"/>
    </source>
</evidence>
<dbReference type="AlphaFoldDB" id="A0A2D0NE50"/>
<reference evidence="3 4" key="1">
    <citation type="submission" date="2017-10" db="EMBL/GenBank/DDBJ databases">
        <title>The draft genome sequence of Lewinella nigricans NBRC 102662.</title>
        <authorList>
            <person name="Wang K."/>
        </authorList>
    </citation>
    <scope>NUCLEOTIDE SEQUENCE [LARGE SCALE GENOMIC DNA]</scope>
    <source>
        <strain evidence="3 4">NBRC 102662</strain>
    </source>
</reference>
<dbReference type="EMBL" id="PDUD01000018">
    <property type="protein sequence ID" value="PHN06459.1"/>
    <property type="molecule type" value="Genomic_DNA"/>
</dbReference>
<proteinExistence type="predicted"/>
<feature type="transmembrane region" description="Helical" evidence="1">
    <location>
        <begin position="213"/>
        <end position="232"/>
    </location>
</feature>
<keyword evidence="1" id="KW-1133">Transmembrane helix</keyword>
<accession>A0A2D0NE50</accession>
<organism evidence="3 4">
    <name type="scientific">Flavilitoribacter nigricans (strain ATCC 23147 / DSM 23189 / NBRC 102662 / NCIMB 1420 / SS-2)</name>
    <name type="common">Lewinella nigricans</name>
    <dbReference type="NCBI Taxonomy" id="1122177"/>
    <lineage>
        <taxon>Bacteria</taxon>
        <taxon>Pseudomonadati</taxon>
        <taxon>Bacteroidota</taxon>
        <taxon>Saprospiria</taxon>
        <taxon>Saprospirales</taxon>
        <taxon>Lewinellaceae</taxon>
        <taxon>Flavilitoribacter</taxon>
    </lineage>
</organism>
<feature type="transmembrane region" description="Helical" evidence="1">
    <location>
        <begin position="78"/>
        <end position="99"/>
    </location>
</feature>
<feature type="transmembrane region" description="Helical" evidence="1">
    <location>
        <begin position="187"/>
        <end position="204"/>
    </location>
</feature>
<feature type="chain" id="PRO_5012271425" evidence="2">
    <location>
        <begin position="34"/>
        <end position="470"/>
    </location>
</feature>
<name>A0A2D0NE50_FLAN2</name>
<dbReference type="Proteomes" id="UP000223913">
    <property type="component" value="Unassembled WGS sequence"/>
</dbReference>
<feature type="transmembrane region" description="Helical" evidence="1">
    <location>
        <begin position="268"/>
        <end position="290"/>
    </location>
</feature>